<reference evidence="1" key="1">
    <citation type="submission" date="2020-11" db="EMBL/GenBank/DDBJ databases">
        <authorList>
            <person name="Whitehead M."/>
        </authorList>
    </citation>
    <scope>NUCLEOTIDE SEQUENCE</scope>
    <source>
        <strain evidence="1">EGII</strain>
    </source>
</reference>
<keyword evidence="2" id="KW-1185">Reference proteome</keyword>
<dbReference type="EMBL" id="CAJHJT010000034">
    <property type="protein sequence ID" value="CAD7005754.1"/>
    <property type="molecule type" value="Genomic_DNA"/>
</dbReference>
<dbReference type="AlphaFoldDB" id="A0A811V4B2"/>
<proteinExistence type="predicted"/>
<sequence length="259" mass="31470">MSSPFRHVNVLHRPEKNVFIWQRLFDWPPDWTSDYRYPYVNHYMTEPLDTSIYRRPLRVRGSRIYPRVYVKIPQRLCNTAEIHKFVEPLEDFTYKKTQQHLRDAIEYYLRPRIRIALAQLWSANNWKIRLEEHKRRLFREQQRTILYKAMLRHDVFPKYPQFRDEFCGHVKHIDFFKFIIWRCYKPLTDDEETKREGVRCKEEIKQITDKPLTTVSVPENPKPAVPGGGLRLRSSMAKYRSRTPPKCETTFTHITDKVD</sequence>
<evidence type="ECO:0000313" key="2">
    <source>
        <dbReference type="Proteomes" id="UP000606786"/>
    </source>
</evidence>
<comment type="caution">
    <text evidence="1">The sequence shown here is derived from an EMBL/GenBank/DDBJ whole genome shotgun (WGS) entry which is preliminary data.</text>
</comment>
<dbReference type="Proteomes" id="UP000606786">
    <property type="component" value="Unassembled WGS sequence"/>
</dbReference>
<evidence type="ECO:0000313" key="1">
    <source>
        <dbReference type="EMBL" id="CAD7005754.1"/>
    </source>
</evidence>
<protein>
    <submittedName>
        <fullName evidence="1">(Mediterranean fruit fly) hypothetical protein</fullName>
    </submittedName>
</protein>
<accession>A0A811V4B2</accession>
<name>A0A811V4B2_CERCA</name>
<dbReference type="OrthoDB" id="7990365at2759"/>
<gene>
    <name evidence="1" type="ORF">CCAP1982_LOCUS14102</name>
</gene>
<organism evidence="1 2">
    <name type="scientific">Ceratitis capitata</name>
    <name type="common">Mediterranean fruit fly</name>
    <name type="synonym">Tephritis capitata</name>
    <dbReference type="NCBI Taxonomy" id="7213"/>
    <lineage>
        <taxon>Eukaryota</taxon>
        <taxon>Metazoa</taxon>
        <taxon>Ecdysozoa</taxon>
        <taxon>Arthropoda</taxon>
        <taxon>Hexapoda</taxon>
        <taxon>Insecta</taxon>
        <taxon>Pterygota</taxon>
        <taxon>Neoptera</taxon>
        <taxon>Endopterygota</taxon>
        <taxon>Diptera</taxon>
        <taxon>Brachycera</taxon>
        <taxon>Muscomorpha</taxon>
        <taxon>Tephritoidea</taxon>
        <taxon>Tephritidae</taxon>
        <taxon>Ceratitis</taxon>
        <taxon>Ceratitis</taxon>
    </lineage>
</organism>